<dbReference type="Gene3D" id="3.40.50.1820">
    <property type="entry name" value="alpha/beta hydrolase"/>
    <property type="match status" value="1"/>
</dbReference>
<sequence>MFDGAWERSQPALRARRGRRAPMRSVIATERARGFDRRLSRHETPCSRERASAGIEAMARVVSVGRAGVSSGRAAAASVVRSGQEWAACYLACRDFSKGEAMKFVGQCALCALAIALLERPVSAELPPCLVGPGKEIAIKRPGEDVKGYLYLPKVIPQEGASLIVALHGCGGLEWHTCKGKDGETWKQPSRRFGEWIKRFREEGYAVFFPESFGQDECENANREKQVTRAEMARLAARQLAGRSDINPKRIALLGWSHGAQAVLEAGLKKTRGQDGAKFRAMIALYPGCFTFLEKEENEWDKEPGVEIFIGEDDDWTREKPCSELDGLSAIQVTKFPYAYHGFDHPEDRVCLRILNKGDEKNERRVHFGGEASAREKTYELVLKALKRGWSRLPEKDFLWQPLDLDFEQGWGLCQEADEWCGGELFDQEFVAEETFLEMVANAFEAMYTKQLDEEIAKVKAMFELKEQDVWAQFEATYKP</sequence>
<feature type="region of interest" description="Disordered" evidence="2">
    <location>
        <begin position="1"/>
        <end position="21"/>
    </location>
</feature>
<evidence type="ECO:0000313" key="3">
    <source>
        <dbReference type="EMBL" id="MDC0672500.1"/>
    </source>
</evidence>
<protein>
    <recommendedName>
        <fullName evidence="5">Dienelactone hydrolase domain-containing protein</fullName>
    </recommendedName>
</protein>
<organism evidence="3 4">
    <name type="scientific">Nannocystis radixulma</name>
    <dbReference type="NCBI Taxonomy" id="2995305"/>
    <lineage>
        <taxon>Bacteria</taxon>
        <taxon>Pseudomonadati</taxon>
        <taxon>Myxococcota</taxon>
        <taxon>Polyangia</taxon>
        <taxon>Nannocystales</taxon>
        <taxon>Nannocystaceae</taxon>
        <taxon>Nannocystis</taxon>
    </lineage>
</organism>
<evidence type="ECO:0000313" key="4">
    <source>
        <dbReference type="Proteomes" id="UP001217838"/>
    </source>
</evidence>
<evidence type="ECO:0008006" key="5">
    <source>
        <dbReference type="Google" id="ProtNLM"/>
    </source>
</evidence>
<dbReference type="RefSeq" id="WP_272004287.1">
    <property type="nucleotide sequence ID" value="NZ_JAQNDN010000019.1"/>
</dbReference>
<dbReference type="InterPro" id="IPR050261">
    <property type="entry name" value="FrsA_esterase"/>
</dbReference>
<evidence type="ECO:0000256" key="1">
    <source>
        <dbReference type="ARBA" id="ARBA00022801"/>
    </source>
</evidence>
<reference evidence="3 4" key="1">
    <citation type="submission" date="2022-11" db="EMBL/GenBank/DDBJ databases">
        <title>Minimal conservation of predation-associated metabolite biosynthetic gene clusters underscores biosynthetic potential of Myxococcota including descriptions for ten novel species: Archangium lansinium sp. nov., Myxococcus landrumus sp. nov., Nannocystis bai.</title>
        <authorList>
            <person name="Ahearne A."/>
            <person name="Stevens C."/>
            <person name="Dowd S."/>
        </authorList>
    </citation>
    <scope>NUCLEOTIDE SEQUENCE [LARGE SCALE GENOMIC DNA]</scope>
    <source>
        <strain evidence="3 4">NCELM</strain>
    </source>
</reference>
<comment type="caution">
    <text evidence="3">The sequence shown here is derived from an EMBL/GenBank/DDBJ whole genome shotgun (WGS) entry which is preliminary data.</text>
</comment>
<gene>
    <name evidence="3" type="ORF">POL58_32420</name>
</gene>
<dbReference type="SUPFAM" id="SSF53474">
    <property type="entry name" value="alpha/beta-Hydrolases"/>
    <property type="match status" value="1"/>
</dbReference>
<proteinExistence type="predicted"/>
<dbReference type="PANTHER" id="PTHR22946">
    <property type="entry name" value="DIENELACTONE HYDROLASE DOMAIN-CONTAINING PROTEIN-RELATED"/>
    <property type="match status" value="1"/>
</dbReference>
<dbReference type="EMBL" id="JAQNDN010000019">
    <property type="protein sequence ID" value="MDC0672500.1"/>
    <property type="molecule type" value="Genomic_DNA"/>
</dbReference>
<dbReference type="InterPro" id="IPR029058">
    <property type="entry name" value="AB_hydrolase_fold"/>
</dbReference>
<dbReference type="Proteomes" id="UP001217838">
    <property type="component" value="Unassembled WGS sequence"/>
</dbReference>
<keyword evidence="4" id="KW-1185">Reference proteome</keyword>
<name>A0ABT5BEC4_9BACT</name>
<accession>A0ABT5BEC4</accession>
<keyword evidence="1" id="KW-0378">Hydrolase</keyword>
<evidence type="ECO:0000256" key="2">
    <source>
        <dbReference type="SAM" id="MobiDB-lite"/>
    </source>
</evidence>
<dbReference type="PANTHER" id="PTHR22946:SF9">
    <property type="entry name" value="POLYKETIDE TRANSFERASE AF380"/>
    <property type="match status" value="1"/>
</dbReference>